<keyword evidence="2" id="KW-1185">Reference proteome</keyword>
<evidence type="ECO:0000313" key="2">
    <source>
        <dbReference type="Proteomes" id="UP000076532"/>
    </source>
</evidence>
<name>A0A167VKG7_9AGAM</name>
<dbReference type="Proteomes" id="UP000076532">
    <property type="component" value="Unassembled WGS sequence"/>
</dbReference>
<protein>
    <submittedName>
        <fullName evidence="1">Uncharacterized protein</fullName>
    </submittedName>
</protein>
<dbReference type="EMBL" id="KV417861">
    <property type="protein sequence ID" value="KZP05111.1"/>
    <property type="molecule type" value="Genomic_DNA"/>
</dbReference>
<sequence length="218" mass="23085">MPLPAAVAVPLPAAAAVPVPAPAPLAVPAPIPAVVPAVGINLLAMLKVHNLAEMYSLGINTGLPFSLYWTVVVKLGATTIDTDHDWLAAGEANKYEPPAGPDFDEANNGRLQGTTQSPMLANQLAAISARAKPMLVPSTPAQKMKADNPLSPVPSVKMELHACLEAFFHLKDINIRGTEPLLEDLELTPDIIAEVPVNHLVEVMGIKEGQVQKFQSFC</sequence>
<accession>A0A167VKG7</accession>
<evidence type="ECO:0000313" key="1">
    <source>
        <dbReference type="EMBL" id="KZP05111.1"/>
    </source>
</evidence>
<organism evidence="1 2">
    <name type="scientific">Athelia psychrophila</name>
    <dbReference type="NCBI Taxonomy" id="1759441"/>
    <lineage>
        <taxon>Eukaryota</taxon>
        <taxon>Fungi</taxon>
        <taxon>Dikarya</taxon>
        <taxon>Basidiomycota</taxon>
        <taxon>Agaricomycotina</taxon>
        <taxon>Agaricomycetes</taxon>
        <taxon>Agaricomycetidae</taxon>
        <taxon>Atheliales</taxon>
        <taxon>Atheliaceae</taxon>
        <taxon>Athelia</taxon>
    </lineage>
</organism>
<gene>
    <name evidence="1" type="ORF">FIBSPDRAFT_903759</name>
</gene>
<reference evidence="1 2" key="1">
    <citation type="journal article" date="2016" name="Mol. Biol. Evol.">
        <title>Comparative Genomics of Early-Diverging Mushroom-Forming Fungi Provides Insights into the Origins of Lignocellulose Decay Capabilities.</title>
        <authorList>
            <person name="Nagy L.G."/>
            <person name="Riley R."/>
            <person name="Tritt A."/>
            <person name="Adam C."/>
            <person name="Daum C."/>
            <person name="Floudas D."/>
            <person name="Sun H."/>
            <person name="Yadav J.S."/>
            <person name="Pangilinan J."/>
            <person name="Larsson K.H."/>
            <person name="Matsuura K."/>
            <person name="Barry K."/>
            <person name="Labutti K."/>
            <person name="Kuo R."/>
            <person name="Ohm R.A."/>
            <person name="Bhattacharya S.S."/>
            <person name="Shirouzu T."/>
            <person name="Yoshinaga Y."/>
            <person name="Martin F.M."/>
            <person name="Grigoriev I.V."/>
            <person name="Hibbett D.S."/>
        </authorList>
    </citation>
    <scope>NUCLEOTIDE SEQUENCE [LARGE SCALE GENOMIC DNA]</scope>
    <source>
        <strain evidence="1 2">CBS 109695</strain>
    </source>
</reference>
<dbReference type="AlphaFoldDB" id="A0A167VKG7"/>
<proteinExistence type="predicted"/>